<proteinExistence type="predicted"/>
<reference evidence="2" key="1">
    <citation type="journal article" date="2023" name="Mol. Phylogenet. Evol.">
        <title>Genome-scale phylogeny and comparative genomics of the fungal order Sordariales.</title>
        <authorList>
            <person name="Hensen N."/>
            <person name="Bonometti L."/>
            <person name="Westerberg I."/>
            <person name="Brannstrom I.O."/>
            <person name="Guillou S."/>
            <person name="Cros-Aarteil S."/>
            <person name="Calhoun S."/>
            <person name="Haridas S."/>
            <person name="Kuo A."/>
            <person name="Mondo S."/>
            <person name="Pangilinan J."/>
            <person name="Riley R."/>
            <person name="LaButti K."/>
            <person name="Andreopoulos B."/>
            <person name="Lipzen A."/>
            <person name="Chen C."/>
            <person name="Yan M."/>
            <person name="Daum C."/>
            <person name="Ng V."/>
            <person name="Clum A."/>
            <person name="Steindorff A."/>
            <person name="Ohm R.A."/>
            <person name="Martin F."/>
            <person name="Silar P."/>
            <person name="Natvig D.O."/>
            <person name="Lalanne C."/>
            <person name="Gautier V."/>
            <person name="Ament-Velasquez S.L."/>
            <person name="Kruys A."/>
            <person name="Hutchinson M.I."/>
            <person name="Powell A.J."/>
            <person name="Barry K."/>
            <person name="Miller A.N."/>
            <person name="Grigoriev I.V."/>
            <person name="Debuchy R."/>
            <person name="Gladieux P."/>
            <person name="Hiltunen Thoren M."/>
            <person name="Johannesson H."/>
        </authorList>
    </citation>
    <scope>NUCLEOTIDE SEQUENCE</scope>
    <source>
        <strain evidence="2">CBS 955.72</strain>
    </source>
</reference>
<dbReference type="AlphaFoldDB" id="A0AAJ0HUA9"/>
<gene>
    <name evidence="2" type="ORF">B0T25DRAFT_445293</name>
</gene>
<name>A0AAJ0HUA9_9PEZI</name>
<feature type="compositionally biased region" description="Basic and acidic residues" evidence="1">
    <location>
        <begin position="179"/>
        <end position="191"/>
    </location>
</feature>
<dbReference type="EMBL" id="JAUIQD010000001">
    <property type="protein sequence ID" value="KAK3362933.1"/>
    <property type="molecule type" value="Genomic_DNA"/>
</dbReference>
<evidence type="ECO:0000313" key="3">
    <source>
        <dbReference type="Proteomes" id="UP001275084"/>
    </source>
</evidence>
<accession>A0AAJ0HUA9</accession>
<comment type="caution">
    <text evidence="2">The sequence shown here is derived from an EMBL/GenBank/DDBJ whole genome shotgun (WGS) entry which is preliminary data.</text>
</comment>
<evidence type="ECO:0000313" key="2">
    <source>
        <dbReference type="EMBL" id="KAK3362933.1"/>
    </source>
</evidence>
<protein>
    <submittedName>
        <fullName evidence="2">Uncharacterized protein</fullName>
    </submittedName>
</protein>
<dbReference type="Proteomes" id="UP001275084">
    <property type="component" value="Unassembled WGS sequence"/>
</dbReference>
<keyword evidence="3" id="KW-1185">Reference proteome</keyword>
<feature type="region of interest" description="Disordered" evidence="1">
    <location>
        <begin position="148"/>
        <end position="293"/>
    </location>
</feature>
<evidence type="ECO:0000256" key="1">
    <source>
        <dbReference type="SAM" id="MobiDB-lite"/>
    </source>
</evidence>
<reference evidence="2" key="2">
    <citation type="submission" date="2023-06" db="EMBL/GenBank/DDBJ databases">
        <authorList>
            <consortium name="Lawrence Berkeley National Laboratory"/>
            <person name="Haridas S."/>
            <person name="Hensen N."/>
            <person name="Bonometti L."/>
            <person name="Westerberg I."/>
            <person name="Brannstrom I.O."/>
            <person name="Guillou S."/>
            <person name="Cros-Aarteil S."/>
            <person name="Calhoun S."/>
            <person name="Kuo A."/>
            <person name="Mondo S."/>
            <person name="Pangilinan J."/>
            <person name="Riley R."/>
            <person name="Labutti K."/>
            <person name="Andreopoulos B."/>
            <person name="Lipzen A."/>
            <person name="Chen C."/>
            <person name="Yanf M."/>
            <person name="Daum C."/>
            <person name="Ng V."/>
            <person name="Clum A."/>
            <person name="Steindorff A."/>
            <person name="Ohm R."/>
            <person name="Martin F."/>
            <person name="Silar P."/>
            <person name="Natvig D."/>
            <person name="Lalanne C."/>
            <person name="Gautier V."/>
            <person name="Ament-Velasquez S.L."/>
            <person name="Kruys A."/>
            <person name="Hutchinson M.I."/>
            <person name="Powell A.J."/>
            <person name="Barry K."/>
            <person name="Miller A.N."/>
            <person name="Grigoriev I.V."/>
            <person name="Debuchy R."/>
            <person name="Gladieux P."/>
            <person name="Thoren M.H."/>
            <person name="Johannesson H."/>
        </authorList>
    </citation>
    <scope>NUCLEOTIDE SEQUENCE</scope>
    <source>
        <strain evidence="2">CBS 955.72</strain>
    </source>
</reference>
<organism evidence="2 3">
    <name type="scientific">Lasiosphaeria hispida</name>
    <dbReference type="NCBI Taxonomy" id="260671"/>
    <lineage>
        <taxon>Eukaryota</taxon>
        <taxon>Fungi</taxon>
        <taxon>Dikarya</taxon>
        <taxon>Ascomycota</taxon>
        <taxon>Pezizomycotina</taxon>
        <taxon>Sordariomycetes</taxon>
        <taxon>Sordariomycetidae</taxon>
        <taxon>Sordariales</taxon>
        <taxon>Lasiosphaeriaceae</taxon>
        <taxon>Lasiosphaeria</taxon>
    </lineage>
</organism>
<sequence>MEILVHVAAPAKAVDDVAYRTLARAYLDFEPASRISVHLDQTPMHDVSAAETSYAGNSLWQVGGGTIPSSSMNGGVVESPNISFRSAFGNLDSPRLRQLEGEYTLDSQLSFIAPPSVIQDSLPENNLAISQYCSPTRILEHYLSAFDSSQSDSSPVLQRRVLPTTEHSSECQSPAKSPSGEKEGPRSEVRQHTQPAFQSIFDAGEKGRGRRRSYSAQPSMIDETRIASSYPSQPPEAPIEEVIPSSITRADSEPPTKRPRCSPAPVLGNILARSSSDIAPRQDRDNAHRGRAQPPQHLQTLHHLEVVAPDPPVSLHTLQPKDVITDAVAKLARQLGLKERFQPQSQSRPLRPFERGYWLIDCSSWAEDLKQSAWLFITQYVESGSAGWGVSCTRDKAFTRIRLYCFGCVVGHMYLVIYLMSQRKMLEVGMSWVAADGKPILVMASKPQKVKDGTRLSRG</sequence>